<dbReference type="EMBL" id="DVOR01000125">
    <property type="protein sequence ID" value="HIV09245.1"/>
    <property type="molecule type" value="Genomic_DNA"/>
</dbReference>
<keyword evidence="3" id="KW-1133">Transmembrane helix</keyword>
<dbReference type="AlphaFoldDB" id="A0A9D1NNK6"/>
<reference evidence="4" key="1">
    <citation type="submission" date="2020-10" db="EMBL/GenBank/DDBJ databases">
        <authorList>
            <person name="Gilroy R."/>
        </authorList>
    </citation>
    <scope>NUCLEOTIDE SEQUENCE</scope>
    <source>
        <strain evidence="4">35461</strain>
    </source>
</reference>
<evidence type="ECO:0000256" key="2">
    <source>
        <dbReference type="SAM" id="MobiDB-lite"/>
    </source>
</evidence>
<accession>A0A9D1NNK6</accession>
<proteinExistence type="predicted"/>
<feature type="region of interest" description="Disordered" evidence="2">
    <location>
        <begin position="1"/>
        <end position="51"/>
    </location>
</feature>
<dbReference type="Proteomes" id="UP000886845">
    <property type="component" value="Unassembled WGS sequence"/>
</dbReference>
<feature type="compositionally biased region" description="Polar residues" evidence="2">
    <location>
        <begin position="1"/>
        <end position="12"/>
    </location>
</feature>
<keyword evidence="1" id="KW-0175">Coiled coil</keyword>
<feature type="transmembrane region" description="Helical" evidence="3">
    <location>
        <begin position="67"/>
        <end position="88"/>
    </location>
</feature>
<name>A0A9D1NNK6_9BACT</name>
<gene>
    <name evidence="4" type="ORF">IAC79_03935</name>
</gene>
<feature type="compositionally biased region" description="Low complexity" evidence="2">
    <location>
        <begin position="24"/>
        <end position="33"/>
    </location>
</feature>
<keyword evidence="3" id="KW-0472">Membrane</keyword>
<evidence type="ECO:0000256" key="1">
    <source>
        <dbReference type="SAM" id="Coils"/>
    </source>
</evidence>
<evidence type="ECO:0000313" key="5">
    <source>
        <dbReference type="Proteomes" id="UP000886845"/>
    </source>
</evidence>
<evidence type="ECO:0000256" key="3">
    <source>
        <dbReference type="SAM" id="Phobius"/>
    </source>
</evidence>
<sequence length="519" mass="57475">MQSNDENALTPQSPAPQEADTTNGAAGAALQAAPSETSPETQAEAKGALPPPPAKPAWWRLALRHPLARLAATYGCCLLAILALFLTVRGCGPDDPGTQTKIQEPQIPGHLTKVVGVSLNRTEAKRAVRVLLSKIRLFKRSDISLIAMRNGVFKEHFLHRHIEVDDLDMSDDVVLRDIYGAFARIPQGSGRIPKPSALSGYYYWFFYDATAKEWQVLLEPADGLDRVDTWFFVKGDIMSLLDYGEYEHLMPVPVESLEHLAKMLDSDNDEAIIAAIRDLEGQDDPIPPPVSVPPVLVERFKDDLLGEIETNKAVPSVEKIEELWKTAVDAQENAERLRKEADFHIESTESGKATIYVSTRTGNVQTAVVSIKLEPGAKATPLSNPFSIVPKHDLPPDITIEQPAAVTPEQVWQAVRELCANSREDTWPSQNEIHAYLKEQGLGKTLERHSWAILTRGAQAYLCRFPVPRMRPSTARKSKADLVVSLKGTEYRELTGPGVPTTVDKNWNPQTGPERMRLQ</sequence>
<protein>
    <submittedName>
        <fullName evidence="4">Uncharacterized protein</fullName>
    </submittedName>
</protein>
<reference evidence="4" key="2">
    <citation type="journal article" date="2021" name="PeerJ">
        <title>Extensive microbial diversity within the chicken gut microbiome revealed by metagenomics and culture.</title>
        <authorList>
            <person name="Gilroy R."/>
            <person name="Ravi A."/>
            <person name="Getino M."/>
            <person name="Pursley I."/>
            <person name="Horton D.L."/>
            <person name="Alikhan N.F."/>
            <person name="Baker D."/>
            <person name="Gharbi K."/>
            <person name="Hall N."/>
            <person name="Watson M."/>
            <person name="Adriaenssens E.M."/>
            <person name="Foster-Nyarko E."/>
            <person name="Jarju S."/>
            <person name="Secka A."/>
            <person name="Antonio M."/>
            <person name="Oren A."/>
            <person name="Chaudhuri R.R."/>
            <person name="La Ragione R."/>
            <person name="Hildebrand F."/>
            <person name="Pallen M.J."/>
        </authorList>
    </citation>
    <scope>NUCLEOTIDE SEQUENCE</scope>
    <source>
        <strain evidence="4">35461</strain>
    </source>
</reference>
<keyword evidence="3" id="KW-0812">Transmembrane</keyword>
<feature type="coiled-coil region" evidence="1">
    <location>
        <begin position="320"/>
        <end position="347"/>
    </location>
</feature>
<feature type="region of interest" description="Disordered" evidence="2">
    <location>
        <begin position="495"/>
        <end position="519"/>
    </location>
</feature>
<evidence type="ECO:0000313" key="4">
    <source>
        <dbReference type="EMBL" id="HIV09245.1"/>
    </source>
</evidence>
<organism evidence="4 5">
    <name type="scientific">Candidatus Spyradenecus faecavium</name>
    <dbReference type="NCBI Taxonomy" id="2840947"/>
    <lineage>
        <taxon>Bacteria</taxon>
        <taxon>Pseudomonadati</taxon>
        <taxon>Lentisphaerota</taxon>
        <taxon>Lentisphaeria</taxon>
        <taxon>Lentisphaerales</taxon>
        <taxon>Lentisphaeraceae</taxon>
        <taxon>Lentisphaeraceae incertae sedis</taxon>
        <taxon>Candidatus Spyradenecus</taxon>
    </lineage>
</organism>
<comment type="caution">
    <text evidence="4">The sequence shown here is derived from an EMBL/GenBank/DDBJ whole genome shotgun (WGS) entry which is preliminary data.</text>
</comment>